<accession>A0ACC0M6L6</accession>
<sequence length="278" mass="31632">MEATRIFGGNAKARKLPSNPSMNTGACQGNQSNNPSQIKGTLDGMFKISTKEDVDQRITRCLYENGIQFNVVRFSLWANMVAAITVHQKGTNPAIMRMAPLVSMALSKQWKQLRRTTSAPEQHDIVQQTVLDEDFWRKSKRVLKITKPIYKMLRFSNTDKPIIGEVYEQIDMMLGSIKDILFNDLVVCDLIHERVVARWDKMNIPLHCLGYVLVPKYYTNSWLSNPALGGVKRRKPHVDSEVQKGYLEAIEKMVVDRNEAAVIRLQISDFVSNKGVFS</sequence>
<organism evidence="1 2">
    <name type="scientific">Rhododendron molle</name>
    <name type="common">Chinese azalea</name>
    <name type="synonym">Azalea mollis</name>
    <dbReference type="NCBI Taxonomy" id="49168"/>
    <lineage>
        <taxon>Eukaryota</taxon>
        <taxon>Viridiplantae</taxon>
        <taxon>Streptophyta</taxon>
        <taxon>Embryophyta</taxon>
        <taxon>Tracheophyta</taxon>
        <taxon>Spermatophyta</taxon>
        <taxon>Magnoliopsida</taxon>
        <taxon>eudicotyledons</taxon>
        <taxon>Gunneridae</taxon>
        <taxon>Pentapetalae</taxon>
        <taxon>asterids</taxon>
        <taxon>Ericales</taxon>
        <taxon>Ericaceae</taxon>
        <taxon>Ericoideae</taxon>
        <taxon>Rhodoreae</taxon>
        <taxon>Rhododendron</taxon>
    </lineage>
</organism>
<comment type="caution">
    <text evidence="1">The sequence shown here is derived from an EMBL/GenBank/DDBJ whole genome shotgun (WGS) entry which is preliminary data.</text>
</comment>
<proteinExistence type="predicted"/>
<evidence type="ECO:0000313" key="2">
    <source>
        <dbReference type="Proteomes" id="UP001062846"/>
    </source>
</evidence>
<evidence type="ECO:0000313" key="1">
    <source>
        <dbReference type="EMBL" id="KAI8535978.1"/>
    </source>
</evidence>
<dbReference type="Proteomes" id="UP001062846">
    <property type="component" value="Chromosome 10"/>
</dbReference>
<keyword evidence="2" id="KW-1185">Reference proteome</keyword>
<protein>
    <submittedName>
        <fullName evidence="1">Uncharacterized protein</fullName>
    </submittedName>
</protein>
<gene>
    <name evidence="1" type="ORF">RHMOL_Rhmol10G0218900</name>
</gene>
<reference evidence="1" key="1">
    <citation type="submission" date="2022-02" db="EMBL/GenBank/DDBJ databases">
        <title>Plant Genome Project.</title>
        <authorList>
            <person name="Zhang R.-G."/>
        </authorList>
    </citation>
    <scope>NUCLEOTIDE SEQUENCE</scope>
    <source>
        <strain evidence="1">AT1</strain>
    </source>
</reference>
<dbReference type="EMBL" id="CM046397">
    <property type="protein sequence ID" value="KAI8535978.1"/>
    <property type="molecule type" value="Genomic_DNA"/>
</dbReference>
<name>A0ACC0M6L6_RHOML</name>